<keyword evidence="16" id="KW-1185">Reference proteome</keyword>
<dbReference type="PATRIC" id="fig|451.8.peg.2127"/>
<organism evidence="13 15">
    <name type="scientific">Legionella micdadei</name>
    <name type="common">Tatlockia micdadei</name>
    <dbReference type="NCBI Taxonomy" id="451"/>
    <lineage>
        <taxon>Bacteria</taxon>
        <taxon>Pseudomonadati</taxon>
        <taxon>Pseudomonadota</taxon>
        <taxon>Gammaproteobacteria</taxon>
        <taxon>Legionellales</taxon>
        <taxon>Legionellaceae</taxon>
        <taxon>Legionella</taxon>
    </lineage>
</organism>
<feature type="region of interest" description="FAD-dependent cmnm(5)s(2)U34 oxidoreductase" evidence="10">
    <location>
        <begin position="281"/>
        <end position="670"/>
    </location>
</feature>
<dbReference type="PANTHER" id="PTHR13847">
    <property type="entry name" value="SARCOSINE DEHYDROGENASE-RELATED"/>
    <property type="match status" value="1"/>
</dbReference>
<dbReference type="InterPro" id="IPR008471">
    <property type="entry name" value="MnmC-like_methylTransf"/>
</dbReference>
<dbReference type="InterPro" id="IPR006076">
    <property type="entry name" value="FAD-dep_OxRdtase"/>
</dbReference>
<dbReference type="GO" id="GO:0032259">
    <property type="term" value="P:methylation"/>
    <property type="evidence" value="ECO:0007669"/>
    <property type="project" value="UniProtKB-KW"/>
</dbReference>
<keyword evidence="8 10" id="KW-0560">Oxidoreductase</keyword>
<evidence type="ECO:0000256" key="6">
    <source>
        <dbReference type="ARBA" id="ARBA00022694"/>
    </source>
</evidence>
<evidence type="ECO:0000256" key="5">
    <source>
        <dbReference type="ARBA" id="ARBA00022691"/>
    </source>
</evidence>
<reference evidence="14 16" key="3">
    <citation type="submission" date="2016-10" db="EMBL/GenBank/DDBJ databases">
        <authorList>
            <person name="Varghese N."/>
            <person name="Submissions S."/>
        </authorList>
    </citation>
    <scope>NUCLEOTIDE SEQUENCE [LARGE SCALE GENOMIC DNA]</scope>
    <source>
        <strain evidence="14 16">ATCC 33218</strain>
    </source>
</reference>
<dbReference type="PANTHER" id="PTHR13847:SF283">
    <property type="entry name" value="TRNA 5-METHYLAMINOMETHYL-2-THIOURIDINE BIOSYNTHESIS BIFUNCTIONAL PROTEIN MNMC"/>
    <property type="match status" value="1"/>
</dbReference>
<dbReference type="EC" id="1.5.-.-" evidence="10"/>
<dbReference type="HAMAP" id="MF_01102">
    <property type="entry name" value="MnmC"/>
    <property type="match status" value="1"/>
</dbReference>
<dbReference type="InterPro" id="IPR036188">
    <property type="entry name" value="FAD/NAD-bd_sf"/>
</dbReference>
<evidence type="ECO:0000256" key="9">
    <source>
        <dbReference type="ARBA" id="ARBA00023268"/>
    </source>
</evidence>
<evidence type="ECO:0000313" key="16">
    <source>
        <dbReference type="Proteomes" id="UP000182998"/>
    </source>
</evidence>
<evidence type="ECO:0000259" key="12">
    <source>
        <dbReference type="Pfam" id="PF05430"/>
    </source>
</evidence>
<dbReference type="Gene3D" id="3.50.50.60">
    <property type="entry name" value="FAD/NAD(P)-binding domain"/>
    <property type="match status" value="1"/>
</dbReference>
<evidence type="ECO:0000313" key="13">
    <source>
        <dbReference type="EMBL" id="CEG60812.1"/>
    </source>
</evidence>
<comment type="catalytic activity">
    <reaction evidence="10">
        <text>5-aminomethyl-2-thiouridine(34) in tRNA + S-adenosyl-L-methionine = 5-methylaminomethyl-2-thiouridine(34) in tRNA + S-adenosyl-L-homocysteine + H(+)</text>
        <dbReference type="Rhea" id="RHEA:19569"/>
        <dbReference type="Rhea" id="RHEA-COMP:10195"/>
        <dbReference type="Rhea" id="RHEA-COMP:10197"/>
        <dbReference type="ChEBI" id="CHEBI:15378"/>
        <dbReference type="ChEBI" id="CHEBI:57856"/>
        <dbReference type="ChEBI" id="CHEBI:59789"/>
        <dbReference type="ChEBI" id="CHEBI:74454"/>
        <dbReference type="ChEBI" id="CHEBI:74455"/>
        <dbReference type="EC" id="2.1.1.61"/>
    </reaction>
</comment>
<evidence type="ECO:0000256" key="7">
    <source>
        <dbReference type="ARBA" id="ARBA00022827"/>
    </source>
</evidence>
<keyword evidence="6 10" id="KW-0819">tRNA processing</keyword>
<dbReference type="Proteomes" id="UP000182998">
    <property type="component" value="Unassembled WGS sequence"/>
</dbReference>
<dbReference type="Proteomes" id="UP000032414">
    <property type="component" value="Chromosome I"/>
</dbReference>
<accession>A0A098GFP5</accession>
<proteinExistence type="inferred from homology"/>
<dbReference type="Pfam" id="PF05430">
    <property type="entry name" value="Methyltransf_30"/>
    <property type="match status" value="1"/>
</dbReference>
<dbReference type="GO" id="GO:0002098">
    <property type="term" value="P:tRNA wobble uridine modification"/>
    <property type="evidence" value="ECO:0007669"/>
    <property type="project" value="TreeGrafter"/>
</dbReference>
<dbReference type="Pfam" id="PF01266">
    <property type="entry name" value="DAO"/>
    <property type="match status" value="1"/>
</dbReference>
<evidence type="ECO:0000256" key="1">
    <source>
        <dbReference type="ARBA" id="ARBA00022490"/>
    </source>
</evidence>
<dbReference type="GO" id="GO:0050660">
    <property type="term" value="F:flavin adenine dinucleotide binding"/>
    <property type="evidence" value="ECO:0007669"/>
    <property type="project" value="UniProtKB-UniRule"/>
</dbReference>
<keyword evidence="4 10" id="KW-0808">Transferase</keyword>
<keyword evidence="1 10" id="KW-0963">Cytoplasm</keyword>
<dbReference type="GO" id="GO:0004808">
    <property type="term" value="F:tRNA (5-methylaminomethyl-2-thiouridylate)(34)-methyltransferase activity"/>
    <property type="evidence" value="ECO:0007669"/>
    <property type="project" value="UniProtKB-EC"/>
</dbReference>
<dbReference type="EC" id="2.1.1.61" evidence="10"/>
<comment type="similarity">
    <text evidence="10">In the N-terminal section; belongs to the methyltransferase superfamily. tRNA (mnm(5)s(2)U34)-methyltransferase family.</text>
</comment>
<dbReference type="InterPro" id="IPR047785">
    <property type="entry name" value="tRNA_MNMC2"/>
</dbReference>
<comment type="function">
    <text evidence="10">Catalyzes the last two steps in the biosynthesis of 5-methylaminomethyl-2-thiouridine (mnm(5)s(2)U) at the wobble position (U34) in tRNA. Catalyzes the FAD-dependent demodification of cmnm(5)s(2)U34 to nm(5)s(2)U34, followed by the transfer of a methyl group from S-adenosyl-L-methionine to nm(5)s(2)U34, to form mnm(5)s(2)U34.</text>
</comment>
<dbReference type="InterPro" id="IPR023032">
    <property type="entry name" value="tRNA_MAMT_biosynth_bifunc_MnmC"/>
</dbReference>
<comment type="similarity">
    <text evidence="10">In the C-terminal section; belongs to the DAO family.</text>
</comment>
<evidence type="ECO:0000256" key="4">
    <source>
        <dbReference type="ARBA" id="ARBA00022679"/>
    </source>
</evidence>
<sequence>MSTPFVPIETAKLSWCDDLPFSQTFADIYFSKQNGLAETRYVFIEGNNLIERWQNLTDETFVIGETGFGTGLNFLLTWSLWLEYAPKSARLYFYSCEKFPLTRNDLQHCLNRWPELTAQASALLEDYPILTPGFHFLPFEEGRINLVLMLGDAAACYKQLLVCGDTSLESQLRMNYVDAWFLDGFSPAKNPAMWSEELLQIMGLLSKPGTTLATFSAAALVKNNLRSAGFNVVKRKGFGTKREMVIAQFLESGSCSKKLRLTPWHVNHAGHAITTKKAIVLGAGLAGCYSAYALAKRGWEVSLIDEHDEVGQGASGNKQAVLYPKLSAYRSPLTMFMLTAFLFANREYRRLLKTKPIGDLSGILQFAFNARESAAQQNLVKWLSSYPELGKLVDAQQASTIAGIELSEGGLFIPHSGWIDSQLLCDLLRQTSGICWYPNTHISELHYKEKKWHAGEHSAEILVIANGYQAKQFDQTSHLPLKAIRGQMTMIANNKASSALKIPLCGDGHVLPAYDEMHAIGASYHLGSVDQASYSADDLSNLSKASQLPAAISWSQEIKKNWTGIRAASTDYLPMVGPVPDALPFRSRFAALATNAKRWIPEPGAYLPGLFLCTGFGSRGLTTIPLCAEWLATLINQEPSLITQSMIKSLSPARFLIKAILKNSDITSSS</sequence>
<dbReference type="RefSeq" id="WP_045099161.1">
    <property type="nucleotide sequence ID" value="NZ_CP020614.1"/>
</dbReference>
<dbReference type="EMBL" id="LN614830">
    <property type="protein sequence ID" value="CEG60812.1"/>
    <property type="molecule type" value="Genomic_DNA"/>
</dbReference>
<dbReference type="GO" id="GO:0016645">
    <property type="term" value="F:oxidoreductase activity, acting on the CH-NH group of donors"/>
    <property type="evidence" value="ECO:0007669"/>
    <property type="project" value="InterPro"/>
</dbReference>
<feature type="domain" description="FAD dependent oxidoreductase" evidence="11">
    <location>
        <begin position="278"/>
        <end position="633"/>
    </location>
</feature>
<name>A0A098GFP5_LEGMI</name>
<dbReference type="Gene3D" id="3.30.9.10">
    <property type="entry name" value="D-Amino Acid Oxidase, subunit A, domain 2"/>
    <property type="match status" value="1"/>
</dbReference>
<evidence type="ECO:0000313" key="15">
    <source>
        <dbReference type="Proteomes" id="UP000032414"/>
    </source>
</evidence>
<dbReference type="EMBL" id="FMVN01000004">
    <property type="protein sequence ID" value="SCY13971.1"/>
    <property type="molecule type" value="Genomic_DNA"/>
</dbReference>
<dbReference type="Gene3D" id="3.40.50.150">
    <property type="entry name" value="Vaccinia Virus protein VP39"/>
    <property type="match status" value="1"/>
</dbReference>
<dbReference type="NCBIfam" id="NF002481">
    <property type="entry name" value="PRK01747.1-2"/>
    <property type="match status" value="1"/>
</dbReference>
<comment type="subcellular location">
    <subcellularLocation>
        <location evidence="10">Cytoplasm</location>
    </subcellularLocation>
</comment>
<feature type="region of interest" description="tRNA (mnm(5)s(2)U34)-methyltransferase" evidence="10">
    <location>
        <begin position="1"/>
        <end position="250"/>
    </location>
</feature>
<evidence type="ECO:0000256" key="2">
    <source>
        <dbReference type="ARBA" id="ARBA00022603"/>
    </source>
</evidence>
<evidence type="ECO:0000256" key="10">
    <source>
        <dbReference type="HAMAP-Rule" id="MF_01102"/>
    </source>
</evidence>
<dbReference type="KEGG" id="tmc:LMI_1507"/>
<keyword evidence="9 10" id="KW-0511">Multifunctional enzyme</keyword>
<protein>
    <recommendedName>
        <fullName evidence="10">tRNA 5-methylaminomethyl-2-thiouridine biosynthesis bifunctional protein MnmC</fullName>
        <shortName evidence="10">tRNA mnm(5)s(2)U biosynthesis bifunctional protein</shortName>
    </recommendedName>
    <domain>
        <recommendedName>
            <fullName evidence="10">tRNA (mnm(5)s(2)U34)-methyltransferase</fullName>
            <ecNumber evidence="10">2.1.1.61</ecNumber>
        </recommendedName>
    </domain>
    <domain>
        <recommendedName>
            <fullName evidence="10">FAD-dependent cmnm(5)s(2)U34 oxidoreductase</fullName>
            <ecNumber evidence="10">1.5.-.-</ecNumber>
        </recommendedName>
    </domain>
</protein>
<evidence type="ECO:0000256" key="8">
    <source>
        <dbReference type="ARBA" id="ARBA00023002"/>
    </source>
</evidence>
<evidence type="ECO:0000313" key="14">
    <source>
        <dbReference type="EMBL" id="SCY13971.1"/>
    </source>
</evidence>
<comment type="cofactor">
    <cofactor evidence="10">
        <name>FAD</name>
        <dbReference type="ChEBI" id="CHEBI:57692"/>
    </cofactor>
</comment>
<dbReference type="NCBIfam" id="TIGR03197">
    <property type="entry name" value="MnmC_Cterm"/>
    <property type="match status" value="1"/>
</dbReference>
<feature type="domain" description="MnmC-like methyltransferase" evidence="12">
    <location>
        <begin position="115"/>
        <end position="248"/>
    </location>
</feature>
<keyword evidence="7 10" id="KW-0274">FAD</keyword>
<keyword evidence="2 10" id="KW-0489">Methyltransferase</keyword>
<dbReference type="InterPro" id="IPR029063">
    <property type="entry name" value="SAM-dependent_MTases_sf"/>
</dbReference>
<gene>
    <name evidence="10 13" type="primary">mnmC</name>
    <name evidence="13" type="ORF">LMI_1507</name>
    <name evidence="14" type="ORF">SAMN02982997_00929</name>
</gene>
<reference evidence="13" key="2">
    <citation type="submission" date="2014-09" db="EMBL/GenBank/DDBJ databases">
        <authorList>
            <person name="GOMEZ-VALERO Laura"/>
        </authorList>
    </citation>
    <scope>NUCLEOTIDE SEQUENCE</scope>
    <source>
        <strain evidence="13">ATCC33218</strain>
    </source>
</reference>
<dbReference type="SUPFAM" id="SSF51905">
    <property type="entry name" value="FAD/NAD(P)-binding domain"/>
    <property type="match status" value="1"/>
</dbReference>
<evidence type="ECO:0000259" key="11">
    <source>
        <dbReference type="Pfam" id="PF01266"/>
    </source>
</evidence>
<keyword evidence="3 10" id="KW-0285">Flavoprotein</keyword>
<keyword evidence="5 10" id="KW-0949">S-adenosyl-L-methionine</keyword>
<dbReference type="OrthoDB" id="9786494at2"/>
<dbReference type="GO" id="GO:0005737">
    <property type="term" value="C:cytoplasm"/>
    <property type="evidence" value="ECO:0007669"/>
    <property type="project" value="UniProtKB-SubCell"/>
</dbReference>
<dbReference type="NCBIfam" id="NF033855">
    <property type="entry name" value="tRNA_MNMC2"/>
    <property type="match status" value="1"/>
</dbReference>
<dbReference type="HOGENOM" id="CLU_022427_1_0_6"/>
<dbReference type="AlphaFoldDB" id="A0A098GFP5"/>
<reference evidence="15" key="1">
    <citation type="submission" date="2014-09" db="EMBL/GenBank/DDBJ databases">
        <authorList>
            <person name="Gomez-Valero L."/>
        </authorList>
    </citation>
    <scope>NUCLEOTIDE SEQUENCE [LARGE SCALE GENOMIC DNA]</scope>
    <source>
        <strain evidence="15">ATCC33218</strain>
    </source>
</reference>
<dbReference type="InterPro" id="IPR017610">
    <property type="entry name" value="tRNA_S-uridine_synth_MnmC_C"/>
</dbReference>
<dbReference type="STRING" id="451.B6N58_08040"/>
<evidence type="ECO:0000256" key="3">
    <source>
        <dbReference type="ARBA" id="ARBA00022630"/>
    </source>
</evidence>